<evidence type="ECO:0000256" key="5">
    <source>
        <dbReference type="ARBA" id="ARBA00022989"/>
    </source>
</evidence>
<feature type="transmembrane region" description="Helical" evidence="7">
    <location>
        <begin position="236"/>
        <end position="255"/>
    </location>
</feature>
<evidence type="ECO:0000256" key="4">
    <source>
        <dbReference type="ARBA" id="ARBA00022692"/>
    </source>
</evidence>
<dbReference type="InterPro" id="IPR035906">
    <property type="entry name" value="MetI-like_sf"/>
</dbReference>
<dbReference type="CDD" id="cd06261">
    <property type="entry name" value="TM_PBP2"/>
    <property type="match status" value="1"/>
</dbReference>
<sequence>MNEFYDYLQSETEKGDRKLSRIKKKSGGNDISLVMPKRMYFFIVPAIALFLIFWIFPVLQLFYYSITNFNGINYNYDFVGLDNYIRLFKEGTLANSIKNTLVYAIIIVIGSNIIGLAMAMALDVKIKGKTFFRTATFIPALFSAIVVGFIWSYVYMPESGMIATLLNFIGLDGSKFNLLGNYKTALYGISFVDIWKNVGTTMIIYLAGLQTIDTSLLEAGRIDGCSDWQLLRKVKLPLITSTITINVILNVIAGLKAFDYSFIMTNGGPGKSTNTLMFTIYRIAFTDQMMGKASAFSVASFFVIILITIFMLIFLNKKEVDL</sequence>
<evidence type="ECO:0000256" key="3">
    <source>
        <dbReference type="ARBA" id="ARBA00022475"/>
    </source>
</evidence>
<dbReference type="InterPro" id="IPR000515">
    <property type="entry name" value="MetI-like"/>
</dbReference>
<comment type="subcellular location">
    <subcellularLocation>
        <location evidence="1 7">Cell membrane</location>
        <topology evidence="1 7">Multi-pass membrane protein</topology>
    </subcellularLocation>
</comment>
<feature type="domain" description="ABC transmembrane type-1" evidence="8">
    <location>
        <begin position="97"/>
        <end position="314"/>
    </location>
</feature>
<keyword evidence="3" id="KW-1003">Cell membrane</keyword>
<evidence type="ECO:0000313" key="10">
    <source>
        <dbReference type="Proteomes" id="UP000273083"/>
    </source>
</evidence>
<dbReference type="InterPro" id="IPR051393">
    <property type="entry name" value="ABC_transporter_permease"/>
</dbReference>
<dbReference type="SUPFAM" id="SSF161098">
    <property type="entry name" value="MetI-like"/>
    <property type="match status" value="1"/>
</dbReference>
<gene>
    <name evidence="9" type="ORF">EDD66_102188</name>
</gene>
<dbReference type="SUPFAM" id="SSF160964">
    <property type="entry name" value="MalF N-terminal region-like"/>
    <property type="match status" value="1"/>
</dbReference>
<evidence type="ECO:0000256" key="2">
    <source>
        <dbReference type="ARBA" id="ARBA00022448"/>
    </source>
</evidence>
<organism evidence="9 10">
    <name type="scientific">Mobilisporobacter senegalensis</name>
    <dbReference type="NCBI Taxonomy" id="1329262"/>
    <lineage>
        <taxon>Bacteria</taxon>
        <taxon>Bacillati</taxon>
        <taxon>Bacillota</taxon>
        <taxon>Clostridia</taxon>
        <taxon>Lachnospirales</taxon>
        <taxon>Lachnospiraceae</taxon>
        <taxon>Mobilisporobacter</taxon>
    </lineage>
</organism>
<feature type="transmembrane region" description="Helical" evidence="7">
    <location>
        <begin position="40"/>
        <end position="66"/>
    </location>
</feature>
<evidence type="ECO:0000256" key="7">
    <source>
        <dbReference type="RuleBase" id="RU363032"/>
    </source>
</evidence>
<protein>
    <submittedName>
        <fullName evidence="9">Raffinose/stachyose/melibiose transport system permease protein</fullName>
    </submittedName>
</protein>
<feature type="transmembrane region" description="Helical" evidence="7">
    <location>
        <begin position="134"/>
        <end position="156"/>
    </location>
</feature>
<feature type="transmembrane region" description="Helical" evidence="7">
    <location>
        <begin position="295"/>
        <end position="315"/>
    </location>
</feature>
<feature type="transmembrane region" description="Helical" evidence="7">
    <location>
        <begin position="101"/>
        <end position="122"/>
    </location>
</feature>
<evidence type="ECO:0000256" key="6">
    <source>
        <dbReference type="ARBA" id="ARBA00023136"/>
    </source>
</evidence>
<dbReference type="AlphaFoldDB" id="A0A3N1XVA7"/>
<dbReference type="EMBL" id="RJVG01000002">
    <property type="protein sequence ID" value="ROR30536.1"/>
    <property type="molecule type" value="Genomic_DNA"/>
</dbReference>
<dbReference type="Gene3D" id="1.10.3720.10">
    <property type="entry name" value="MetI-like"/>
    <property type="match status" value="1"/>
</dbReference>
<keyword evidence="4 7" id="KW-0812">Transmembrane</keyword>
<comment type="similarity">
    <text evidence="7">Belongs to the binding-protein-dependent transport system permease family.</text>
</comment>
<keyword evidence="6 7" id="KW-0472">Membrane</keyword>
<proteinExistence type="inferred from homology"/>
<evidence type="ECO:0000259" key="8">
    <source>
        <dbReference type="PROSITE" id="PS50928"/>
    </source>
</evidence>
<dbReference type="GO" id="GO:0055085">
    <property type="term" value="P:transmembrane transport"/>
    <property type="evidence" value="ECO:0007669"/>
    <property type="project" value="InterPro"/>
</dbReference>
<dbReference type="PANTHER" id="PTHR30193">
    <property type="entry name" value="ABC TRANSPORTER PERMEASE PROTEIN"/>
    <property type="match status" value="1"/>
</dbReference>
<dbReference type="PANTHER" id="PTHR30193:SF37">
    <property type="entry name" value="INNER MEMBRANE ABC TRANSPORTER PERMEASE PROTEIN YCJO"/>
    <property type="match status" value="1"/>
</dbReference>
<keyword evidence="2 7" id="KW-0813">Transport</keyword>
<dbReference type="Proteomes" id="UP000273083">
    <property type="component" value="Unassembled WGS sequence"/>
</dbReference>
<keyword evidence="10" id="KW-1185">Reference proteome</keyword>
<accession>A0A3N1XVA7</accession>
<evidence type="ECO:0000313" key="9">
    <source>
        <dbReference type="EMBL" id="ROR30536.1"/>
    </source>
</evidence>
<reference evidence="9 10" key="1">
    <citation type="submission" date="2018-11" db="EMBL/GenBank/DDBJ databases">
        <title>Genomic Encyclopedia of Type Strains, Phase IV (KMG-IV): sequencing the most valuable type-strain genomes for metagenomic binning, comparative biology and taxonomic classification.</title>
        <authorList>
            <person name="Goeker M."/>
        </authorList>
    </citation>
    <scope>NUCLEOTIDE SEQUENCE [LARGE SCALE GENOMIC DNA]</scope>
    <source>
        <strain evidence="9 10">DSM 26537</strain>
    </source>
</reference>
<dbReference type="PROSITE" id="PS50928">
    <property type="entry name" value="ABC_TM1"/>
    <property type="match status" value="1"/>
</dbReference>
<evidence type="ECO:0000256" key="1">
    <source>
        <dbReference type="ARBA" id="ARBA00004651"/>
    </source>
</evidence>
<comment type="caution">
    <text evidence="9">The sequence shown here is derived from an EMBL/GenBank/DDBJ whole genome shotgun (WGS) entry which is preliminary data.</text>
</comment>
<dbReference type="Pfam" id="PF00528">
    <property type="entry name" value="BPD_transp_1"/>
    <property type="match status" value="1"/>
</dbReference>
<keyword evidence="5 7" id="KW-1133">Transmembrane helix</keyword>
<name>A0A3N1XVA7_9FIRM</name>
<dbReference type="GO" id="GO:0005886">
    <property type="term" value="C:plasma membrane"/>
    <property type="evidence" value="ECO:0007669"/>
    <property type="project" value="UniProtKB-SubCell"/>
</dbReference>